<keyword evidence="2" id="KW-1185">Reference proteome</keyword>
<name>A0AAV7WRS0_PLEWA</name>
<accession>A0AAV7WRS0</accession>
<reference evidence="1" key="1">
    <citation type="journal article" date="2022" name="bioRxiv">
        <title>Sequencing and chromosome-scale assembly of the giantPleurodeles waltlgenome.</title>
        <authorList>
            <person name="Brown T."/>
            <person name="Elewa A."/>
            <person name="Iarovenko S."/>
            <person name="Subramanian E."/>
            <person name="Araus A.J."/>
            <person name="Petzold A."/>
            <person name="Susuki M."/>
            <person name="Suzuki K.-i.T."/>
            <person name="Hayashi T."/>
            <person name="Toyoda A."/>
            <person name="Oliveira C."/>
            <person name="Osipova E."/>
            <person name="Leigh N.D."/>
            <person name="Simon A."/>
            <person name="Yun M.H."/>
        </authorList>
    </citation>
    <scope>NUCLEOTIDE SEQUENCE</scope>
    <source>
        <strain evidence="1">20211129_DDA</strain>
        <tissue evidence="1">Liver</tissue>
    </source>
</reference>
<comment type="caution">
    <text evidence="1">The sequence shown here is derived from an EMBL/GenBank/DDBJ whole genome shotgun (WGS) entry which is preliminary data.</text>
</comment>
<protein>
    <submittedName>
        <fullName evidence="1">Uncharacterized protein</fullName>
    </submittedName>
</protein>
<sequence>MRSGGRRARLLKRFPALLAPETDLSEVEDAVWSLAAQRLFRAPCPEWDLAPQSMALVLAPQQGAAEKSGKRSCVAAVQQW</sequence>
<proteinExistence type="predicted"/>
<gene>
    <name evidence="1" type="ORF">NDU88_003215</name>
</gene>
<dbReference type="EMBL" id="JANPWB010000001">
    <property type="protein sequence ID" value="KAJ1215607.1"/>
    <property type="molecule type" value="Genomic_DNA"/>
</dbReference>
<dbReference type="AlphaFoldDB" id="A0AAV7WRS0"/>
<dbReference type="Proteomes" id="UP001066276">
    <property type="component" value="Chromosome 1_1"/>
</dbReference>
<organism evidence="1 2">
    <name type="scientific">Pleurodeles waltl</name>
    <name type="common">Iberian ribbed newt</name>
    <dbReference type="NCBI Taxonomy" id="8319"/>
    <lineage>
        <taxon>Eukaryota</taxon>
        <taxon>Metazoa</taxon>
        <taxon>Chordata</taxon>
        <taxon>Craniata</taxon>
        <taxon>Vertebrata</taxon>
        <taxon>Euteleostomi</taxon>
        <taxon>Amphibia</taxon>
        <taxon>Batrachia</taxon>
        <taxon>Caudata</taxon>
        <taxon>Salamandroidea</taxon>
        <taxon>Salamandridae</taxon>
        <taxon>Pleurodelinae</taxon>
        <taxon>Pleurodeles</taxon>
    </lineage>
</organism>
<evidence type="ECO:0000313" key="2">
    <source>
        <dbReference type="Proteomes" id="UP001066276"/>
    </source>
</evidence>
<evidence type="ECO:0000313" key="1">
    <source>
        <dbReference type="EMBL" id="KAJ1215607.1"/>
    </source>
</evidence>